<dbReference type="GO" id="GO:0003755">
    <property type="term" value="F:peptidyl-prolyl cis-trans isomerase activity"/>
    <property type="evidence" value="ECO:0007669"/>
    <property type="project" value="UniProtKB-KW"/>
</dbReference>
<keyword evidence="4 6" id="KW-0697">Rotamase</keyword>
<comment type="catalytic activity">
    <reaction evidence="1">
        <text>[protein]-peptidylproline (omega=180) = [protein]-peptidylproline (omega=0)</text>
        <dbReference type="Rhea" id="RHEA:16237"/>
        <dbReference type="Rhea" id="RHEA-COMP:10747"/>
        <dbReference type="Rhea" id="RHEA-COMP:10748"/>
        <dbReference type="ChEBI" id="CHEBI:83833"/>
        <dbReference type="ChEBI" id="CHEBI:83834"/>
        <dbReference type="EC" id="5.2.1.8"/>
    </reaction>
</comment>
<dbReference type="EC" id="5.2.1.8" evidence="2"/>
<dbReference type="InterPro" id="IPR046357">
    <property type="entry name" value="PPIase_dom_sf"/>
</dbReference>
<dbReference type="InterPro" id="IPR000297">
    <property type="entry name" value="PPIase_PpiC"/>
</dbReference>
<dbReference type="AlphaFoldDB" id="A0A5D4K827"/>
<dbReference type="Proteomes" id="UP000323317">
    <property type="component" value="Unassembled WGS sequence"/>
</dbReference>
<evidence type="ECO:0000256" key="1">
    <source>
        <dbReference type="ARBA" id="ARBA00000971"/>
    </source>
</evidence>
<name>A0A5D4K827_9BACI</name>
<keyword evidence="5 6" id="KW-0413">Isomerase</keyword>
<evidence type="ECO:0000313" key="9">
    <source>
        <dbReference type="EMBL" id="TYR72895.1"/>
    </source>
</evidence>
<keyword evidence="7" id="KW-0812">Transmembrane</keyword>
<dbReference type="Gene3D" id="1.10.4030.10">
    <property type="entry name" value="Porin chaperone SurA, peptide-binding domain"/>
    <property type="match status" value="1"/>
</dbReference>
<dbReference type="PANTHER" id="PTHR47245">
    <property type="entry name" value="PEPTIDYLPROLYL ISOMERASE"/>
    <property type="match status" value="1"/>
</dbReference>
<sequence>MDAKVRLKRSVLIGLIFILAAANLLTLLLYFTKSEDASGFAKLAGTETAASIDGESISRESWMYEMEQRYGKEVLRELINQKVMDQLAAKYDIKVTDEELDKEITLIKSVYNTYDRDLAVDDEILRERVRMELLLEKVVTKDVVIPLEEIERYYEENQEQYSIPEMFNLSQIVSASHKEAEQIADEVKDGSSFQAMAMELSEDAPSAVQGGNIGYIPAGSHILAGDSAKEIESLDPGSISKVIEMDGKFYIFLLHDKLEAEQYSLEDVKGQIHRRLAMEQVEKSMKPEDFWKELDVEWFYEGSL</sequence>
<organism evidence="9 10">
    <name type="scientific">Rossellomorea vietnamensis</name>
    <dbReference type="NCBI Taxonomy" id="218284"/>
    <lineage>
        <taxon>Bacteria</taxon>
        <taxon>Bacillati</taxon>
        <taxon>Bacillota</taxon>
        <taxon>Bacilli</taxon>
        <taxon>Bacillales</taxon>
        <taxon>Bacillaceae</taxon>
        <taxon>Rossellomorea</taxon>
    </lineage>
</organism>
<dbReference type="SUPFAM" id="SSF54534">
    <property type="entry name" value="FKBP-like"/>
    <property type="match status" value="1"/>
</dbReference>
<comment type="caution">
    <text evidence="9">The sequence shown here is derived from an EMBL/GenBank/DDBJ whole genome shotgun (WGS) entry which is preliminary data.</text>
</comment>
<accession>A0A5D4K827</accession>
<feature type="transmembrane region" description="Helical" evidence="7">
    <location>
        <begin position="12"/>
        <end position="31"/>
    </location>
</feature>
<dbReference type="PROSITE" id="PS50198">
    <property type="entry name" value="PPIC_PPIASE_2"/>
    <property type="match status" value="1"/>
</dbReference>
<dbReference type="Pfam" id="PF13145">
    <property type="entry name" value="Rotamase_2"/>
    <property type="match status" value="1"/>
</dbReference>
<evidence type="ECO:0000256" key="4">
    <source>
        <dbReference type="ARBA" id="ARBA00023110"/>
    </source>
</evidence>
<keyword evidence="3" id="KW-0732">Signal</keyword>
<keyword evidence="7" id="KW-1133">Transmembrane helix</keyword>
<proteinExistence type="predicted"/>
<evidence type="ECO:0000256" key="6">
    <source>
        <dbReference type="PROSITE-ProRule" id="PRU00278"/>
    </source>
</evidence>
<dbReference type="Gene3D" id="3.10.50.40">
    <property type="match status" value="1"/>
</dbReference>
<protein>
    <recommendedName>
        <fullName evidence="2">peptidylprolyl isomerase</fullName>
        <ecNumber evidence="2">5.2.1.8</ecNumber>
    </recommendedName>
</protein>
<evidence type="ECO:0000256" key="2">
    <source>
        <dbReference type="ARBA" id="ARBA00013194"/>
    </source>
</evidence>
<evidence type="ECO:0000313" key="10">
    <source>
        <dbReference type="Proteomes" id="UP000323317"/>
    </source>
</evidence>
<feature type="domain" description="PpiC" evidence="8">
    <location>
        <begin position="164"/>
        <end position="256"/>
    </location>
</feature>
<dbReference type="EMBL" id="VTEH01000024">
    <property type="protein sequence ID" value="TYR72895.1"/>
    <property type="molecule type" value="Genomic_DNA"/>
</dbReference>
<keyword evidence="7" id="KW-0472">Membrane</keyword>
<evidence type="ECO:0000259" key="8">
    <source>
        <dbReference type="PROSITE" id="PS50198"/>
    </source>
</evidence>
<evidence type="ECO:0000256" key="5">
    <source>
        <dbReference type="ARBA" id="ARBA00023235"/>
    </source>
</evidence>
<dbReference type="InterPro" id="IPR050245">
    <property type="entry name" value="PrsA_foldase"/>
</dbReference>
<dbReference type="PANTHER" id="PTHR47245:SF1">
    <property type="entry name" value="FOLDASE PROTEIN PRSA"/>
    <property type="match status" value="1"/>
</dbReference>
<gene>
    <name evidence="9" type="ORF">FZC79_20770</name>
</gene>
<reference evidence="9 10" key="1">
    <citation type="submission" date="2019-08" db="EMBL/GenBank/DDBJ databases">
        <title>Bacillus genomes from the desert of Cuatro Cienegas, Coahuila.</title>
        <authorList>
            <person name="Olmedo-Alvarez G."/>
        </authorList>
    </citation>
    <scope>NUCLEOTIDE SEQUENCE [LARGE SCALE GENOMIC DNA]</scope>
    <source>
        <strain evidence="9 10">CH40_1T</strain>
    </source>
</reference>
<dbReference type="InterPro" id="IPR027304">
    <property type="entry name" value="Trigger_fact/SurA_dom_sf"/>
</dbReference>
<evidence type="ECO:0000256" key="7">
    <source>
        <dbReference type="SAM" id="Phobius"/>
    </source>
</evidence>
<dbReference type="SUPFAM" id="SSF109998">
    <property type="entry name" value="Triger factor/SurA peptide-binding domain-like"/>
    <property type="match status" value="1"/>
</dbReference>
<evidence type="ECO:0000256" key="3">
    <source>
        <dbReference type="ARBA" id="ARBA00022729"/>
    </source>
</evidence>